<evidence type="ECO:0000256" key="1">
    <source>
        <dbReference type="ARBA" id="ARBA00000085"/>
    </source>
</evidence>
<reference evidence="6 7" key="2">
    <citation type="submission" date="2020-06" db="EMBL/GenBank/DDBJ databases">
        <title>Ramlibacter rhizophilus sp. nov., isolated from rhizosphere soil of national flower Mugunghwa from South Korea.</title>
        <authorList>
            <person name="Zheng-Fei Y."/>
            <person name="Huan T."/>
        </authorList>
    </citation>
    <scope>NUCLEOTIDE SEQUENCE [LARGE SCALE GENOMIC DNA]</scope>
    <source>
        <strain evidence="6 7">B156</strain>
    </source>
</reference>
<dbReference type="PRINTS" id="PR00344">
    <property type="entry name" value="BCTRLSENSOR"/>
</dbReference>
<keyword evidence="7" id="KW-1185">Reference proteome</keyword>
<evidence type="ECO:0000256" key="4">
    <source>
        <dbReference type="SAM" id="Phobius"/>
    </source>
</evidence>
<dbReference type="SMART" id="SM00387">
    <property type="entry name" value="HATPase_c"/>
    <property type="match status" value="1"/>
</dbReference>
<reference evidence="6 7" key="1">
    <citation type="submission" date="2020-05" db="EMBL/GenBank/DDBJ databases">
        <authorList>
            <person name="Khan S.A."/>
            <person name="Jeon C.O."/>
            <person name="Chun B.H."/>
        </authorList>
    </citation>
    <scope>NUCLEOTIDE SEQUENCE [LARGE SCALE GENOMIC DNA]</scope>
    <source>
        <strain evidence="6 7">B156</strain>
    </source>
</reference>
<sequence length="586" mass="64415">MAYFERQQASFIHEVQKQELEFVRQVQDSFARQQEQVARADLLASHENGNVDLTRLFANTLWERDFGPFVAKVAAIPVDHCRAIRDVAGPDGKMGAPKEKKACFAEVGARIRTFPEFAALDAKVFDTMRRSSVFKIKVFDARGITAYSSEHAQMGEDKAGNAGWLGASSGTPRSELTHRDKFSAFEGVVENRDLISSYLPVYPPGSNHVAGVFEVYSDVTPLLARIKSTSNTIAATARANQQRMEQSAAATLAQVDALSRRGLLSVGALLLVLFAALFMIVRRADGIIVQQQQAREQDHQQMAQSEKMASLGQMVAGVAHQLNTPLAFSRSNISMVMDAVRNYVLPLKVAHAFAQAVRKAEGEVVTVNVQGWRPQLELVEDSAGEIETLSHMLGDTLQGIDQMHELVENLRDFTRLDRAKTTQFDLNKGLHTVAYIARSAIPTRVQVVEEFGELPLVECNPSQLNQVFLNLINNAAQAIPGEGKVTVRSRMDRNRVRIDVTDTGTGIPHDVQPHIFDTYYTTKPAGEGTGLGLPIVKTIVEEHGGEVKFKTTPGVGTTFSVYLPVSLPERAGERAERAPESEPQPA</sequence>
<feature type="transmembrane region" description="Helical" evidence="4">
    <location>
        <begin position="262"/>
        <end position="281"/>
    </location>
</feature>
<keyword evidence="6" id="KW-0808">Transferase</keyword>
<dbReference type="GO" id="GO:0000155">
    <property type="term" value="F:phosphorelay sensor kinase activity"/>
    <property type="evidence" value="ECO:0007669"/>
    <property type="project" value="InterPro"/>
</dbReference>
<dbReference type="CDD" id="cd00082">
    <property type="entry name" value="HisKA"/>
    <property type="match status" value="1"/>
</dbReference>
<dbReference type="InterPro" id="IPR004358">
    <property type="entry name" value="Sig_transdc_His_kin-like_C"/>
</dbReference>
<evidence type="ECO:0000256" key="3">
    <source>
        <dbReference type="ARBA" id="ARBA00022553"/>
    </source>
</evidence>
<dbReference type="InterPro" id="IPR036097">
    <property type="entry name" value="HisK_dim/P_sf"/>
</dbReference>
<dbReference type="SMART" id="SM00388">
    <property type="entry name" value="HisKA"/>
    <property type="match status" value="1"/>
</dbReference>
<dbReference type="SUPFAM" id="SSF47384">
    <property type="entry name" value="Homodimeric domain of signal transducing histidine kinase"/>
    <property type="match status" value="1"/>
</dbReference>
<dbReference type="Proteomes" id="UP000552954">
    <property type="component" value="Unassembled WGS sequence"/>
</dbReference>
<gene>
    <name evidence="6" type="ORF">HK415_02445</name>
</gene>
<evidence type="ECO:0000313" key="7">
    <source>
        <dbReference type="Proteomes" id="UP000552954"/>
    </source>
</evidence>
<dbReference type="SUPFAM" id="SSF55874">
    <property type="entry name" value="ATPase domain of HSP90 chaperone/DNA topoisomerase II/histidine kinase"/>
    <property type="match status" value="1"/>
</dbReference>
<organism evidence="6 7">
    <name type="scientific">Ramlibacter montanisoli</name>
    <dbReference type="NCBI Taxonomy" id="2732512"/>
    <lineage>
        <taxon>Bacteria</taxon>
        <taxon>Pseudomonadati</taxon>
        <taxon>Pseudomonadota</taxon>
        <taxon>Betaproteobacteria</taxon>
        <taxon>Burkholderiales</taxon>
        <taxon>Comamonadaceae</taxon>
        <taxon>Ramlibacter</taxon>
    </lineage>
</organism>
<dbReference type="InterPro" id="IPR005467">
    <property type="entry name" value="His_kinase_dom"/>
</dbReference>
<dbReference type="PANTHER" id="PTHR43065:SF50">
    <property type="entry name" value="HISTIDINE KINASE"/>
    <property type="match status" value="1"/>
</dbReference>
<dbReference type="PROSITE" id="PS50109">
    <property type="entry name" value="HIS_KIN"/>
    <property type="match status" value="1"/>
</dbReference>
<dbReference type="InterPro" id="IPR003594">
    <property type="entry name" value="HATPase_dom"/>
</dbReference>
<dbReference type="EC" id="2.7.13.3" evidence="2"/>
<dbReference type="AlphaFoldDB" id="A0A849K851"/>
<keyword evidence="4" id="KW-0812">Transmembrane</keyword>
<comment type="catalytic activity">
    <reaction evidence="1">
        <text>ATP + protein L-histidine = ADP + protein N-phospho-L-histidine.</text>
        <dbReference type="EC" id="2.7.13.3"/>
    </reaction>
</comment>
<dbReference type="InterPro" id="IPR036890">
    <property type="entry name" value="HATPase_C_sf"/>
</dbReference>
<protein>
    <recommendedName>
        <fullName evidence="2">histidine kinase</fullName>
        <ecNumber evidence="2">2.7.13.3</ecNumber>
    </recommendedName>
</protein>
<keyword evidence="4" id="KW-0472">Membrane</keyword>
<dbReference type="InterPro" id="IPR003661">
    <property type="entry name" value="HisK_dim/P_dom"/>
</dbReference>
<accession>A0A849K851</accession>
<comment type="caution">
    <text evidence="6">The sequence shown here is derived from an EMBL/GenBank/DDBJ whole genome shotgun (WGS) entry which is preliminary data.</text>
</comment>
<proteinExistence type="predicted"/>
<evidence type="ECO:0000256" key="2">
    <source>
        <dbReference type="ARBA" id="ARBA00012438"/>
    </source>
</evidence>
<feature type="domain" description="Histidine kinase" evidence="5">
    <location>
        <begin position="317"/>
        <end position="567"/>
    </location>
</feature>
<dbReference type="Pfam" id="PF02518">
    <property type="entry name" value="HATPase_c"/>
    <property type="match status" value="1"/>
</dbReference>
<evidence type="ECO:0000313" key="6">
    <source>
        <dbReference type="EMBL" id="NNU42257.1"/>
    </source>
</evidence>
<dbReference type="EMBL" id="JABFCS010000001">
    <property type="protein sequence ID" value="NNU42257.1"/>
    <property type="molecule type" value="Genomic_DNA"/>
</dbReference>
<keyword evidence="4" id="KW-1133">Transmembrane helix</keyword>
<keyword evidence="3" id="KW-0597">Phosphoprotein</keyword>
<evidence type="ECO:0000259" key="5">
    <source>
        <dbReference type="PROSITE" id="PS50109"/>
    </source>
</evidence>
<dbReference type="PANTHER" id="PTHR43065">
    <property type="entry name" value="SENSOR HISTIDINE KINASE"/>
    <property type="match status" value="1"/>
</dbReference>
<dbReference type="Gene3D" id="3.30.565.10">
    <property type="entry name" value="Histidine kinase-like ATPase, C-terminal domain"/>
    <property type="match status" value="1"/>
</dbReference>
<keyword evidence="6" id="KW-0418">Kinase</keyword>
<name>A0A849K851_9BURK</name>
<dbReference type="Gene3D" id="1.10.287.130">
    <property type="match status" value="1"/>
</dbReference>